<feature type="region of interest" description="Disordered" evidence="1">
    <location>
        <begin position="621"/>
        <end position="704"/>
    </location>
</feature>
<feature type="compositionally biased region" description="Acidic residues" evidence="1">
    <location>
        <begin position="178"/>
        <end position="187"/>
    </location>
</feature>
<dbReference type="PANTHER" id="PTHR38248:SF2">
    <property type="entry name" value="FUNK1 11"/>
    <property type="match status" value="1"/>
</dbReference>
<evidence type="ECO:0000256" key="1">
    <source>
        <dbReference type="SAM" id="MobiDB-lite"/>
    </source>
</evidence>
<evidence type="ECO:0000313" key="3">
    <source>
        <dbReference type="EMBL" id="CAE6495227.1"/>
    </source>
</evidence>
<reference evidence="3" key="1">
    <citation type="submission" date="2021-01" db="EMBL/GenBank/DDBJ databases">
        <authorList>
            <person name="Kaushik A."/>
        </authorList>
    </citation>
    <scope>NUCLEOTIDE SEQUENCE</scope>
    <source>
        <strain evidence="3">AG3-1AP</strain>
    </source>
</reference>
<dbReference type="EMBL" id="CAJMWV010004220">
    <property type="protein sequence ID" value="CAE6495227.1"/>
    <property type="molecule type" value="Genomic_DNA"/>
</dbReference>
<accession>A0A8H3CSG8</accession>
<feature type="domain" description="Fungal-type protein kinase" evidence="2">
    <location>
        <begin position="213"/>
        <end position="572"/>
    </location>
</feature>
<feature type="region of interest" description="Disordered" evidence="1">
    <location>
        <begin position="155"/>
        <end position="187"/>
    </location>
</feature>
<feature type="compositionally biased region" description="Basic and acidic residues" evidence="1">
    <location>
        <begin position="669"/>
        <end position="680"/>
    </location>
</feature>
<name>A0A8H3CSG8_9AGAM</name>
<dbReference type="Proteomes" id="UP000663831">
    <property type="component" value="Unassembled WGS sequence"/>
</dbReference>
<feature type="compositionally biased region" description="Polar residues" evidence="1">
    <location>
        <begin position="30"/>
        <end position="68"/>
    </location>
</feature>
<dbReference type="Pfam" id="PF17667">
    <property type="entry name" value="Pkinase_fungal"/>
    <property type="match status" value="2"/>
</dbReference>
<dbReference type="InterPro" id="IPR040976">
    <property type="entry name" value="Pkinase_fungal"/>
</dbReference>
<dbReference type="AlphaFoldDB" id="A0A8H3CSG8"/>
<gene>
    <name evidence="3" type="ORF">RDB_LOCUS112973</name>
</gene>
<feature type="compositionally biased region" description="Basic residues" evidence="1">
    <location>
        <begin position="681"/>
        <end position="690"/>
    </location>
</feature>
<protein>
    <recommendedName>
        <fullName evidence="2">Fungal-type protein kinase domain-containing protein</fullName>
    </recommendedName>
</protein>
<evidence type="ECO:0000313" key="4">
    <source>
        <dbReference type="Proteomes" id="UP000663831"/>
    </source>
</evidence>
<evidence type="ECO:0000259" key="2">
    <source>
        <dbReference type="Pfam" id="PF17667"/>
    </source>
</evidence>
<feature type="compositionally biased region" description="Polar residues" evidence="1">
    <location>
        <begin position="651"/>
        <end position="663"/>
    </location>
</feature>
<proteinExistence type="predicted"/>
<comment type="caution">
    <text evidence="3">The sequence shown here is derived from an EMBL/GenBank/DDBJ whole genome shotgun (WGS) entry which is preliminary data.</text>
</comment>
<organism evidence="3 4">
    <name type="scientific">Rhizoctonia solani</name>
    <dbReference type="NCBI Taxonomy" id="456999"/>
    <lineage>
        <taxon>Eukaryota</taxon>
        <taxon>Fungi</taxon>
        <taxon>Dikarya</taxon>
        <taxon>Basidiomycota</taxon>
        <taxon>Agaricomycotina</taxon>
        <taxon>Agaricomycetes</taxon>
        <taxon>Cantharellales</taxon>
        <taxon>Ceratobasidiaceae</taxon>
        <taxon>Rhizoctonia</taxon>
    </lineage>
</organism>
<feature type="region of interest" description="Disordered" evidence="1">
    <location>
        <begin position="1"/>
        <end position="68"/>
    </location>
</feature>
<feature type="compositionally biased region" description="Polar residues" evidence="1">
    <location>
        <begin position="1"/>
        <end position="12"/>
    </location>
</feature>
<feature type="domain" description="Fungal-type protein kinase" evidence="2">
    <location>
        <begin position="712"/>
        <end position="751"/>
    </location>
</feature>
<sequence>MVAAPTSPQRSQYPLPRNPIYTPARRHGEASTNTPLRVSSALTKSAPTAKSNPSYIDTSRQSVSATSVPATQAQMDKYIESELHNAIFHDPNFIDRFLSGDASKLDRVHKECQRLDSNYCNNDQWKLPPVIRTEKSLYSPVLHILNTIKKAVDTVSPPAPINIPPRNRKSDNSNPLTSDDDPSDDFVPEQPMFIDTSRYIIPSDRAETRLIKPDLILFEDVEDNQRHWEHVRMPIEIKKLTGYHKAAMKQLSRYARAVFAHQLHRRHLYTMMVCSTEATFVRFDRAGILYSHRIDIRKDSKAFTYAFASLLMLDRTDQGYDPAFTCEINDYNRLNYYVDLPTSAFETQTSDAGPTVNEEAQIHRFLVVDTLCHRKSISGRATIVLRIRKVEPGGDETEGDEYVLKIMWRDPERGLEGEVLKRVKGKFGLVQHVWHGDAFGKCHCSPKVDGKWQCEQCVAETVQLDELEVCDELTDISIEVPPEEGDKDPELTIVDTSVCRPTSRRRPRHICTFIVMSSKGVPLERAESPRQFVQAVLDAILGYWGLFNIGILHRDISEGNVLMLRPRQHMDRQSHRTNVPEITDEVLIESEKKLRQVLDQLGGREPTGILSDFDLHAMHSPASRGVTPVDARDSVPPNSTESDCVLASCATPPSSSIPQSPRTSGLVRQRQEDTTEDRRESKRRKTHSRRANMPINTQIPAGAQDGKNRLIDFRTGTPAFMSIRVTAVPTGEEYHHTFLDDIESFFWLVLWSAAAHLDDGVEYPTAAAQSTLDLLNQQNPDGMESYKLSQLSLCCIRSGRAMLDKLKKLDNSWALHPLFSNVIVNFGKLAHEYYSNAPDENFSPIDVFPAVVDVFQNALSAHPE</sequence>
<dbReference type="PANTHER" id="PTHR38248">
    <property type="entry name" value="FUNK1 6"/>
    <property type="match status" value="1"/>
</dbReference>